<sequence length="901" mass="96351">MSELRERTATPVCHVVTHVHWDREWYRPFESYRARLVELVEQVCRQLDSGSLEAFHLDGQTITVRDVGDLRPDLVDEVRRHVRAGRLTIGPWHVLADNQLVSGENLVRNLLAARRHGAEIGDLTGIGYSPDAFGHPADLPRILQGFGIGTALVWRGAPPELAEFRWRSPDGSEVHAVSQRYHEAEVLWTPEGRDGRLAAFLAGEAERRPAGPWLLMNGGDHLAPRDTTGVLAEVASAVGSRVELPQSSLEAFFAAVRDSRPAPSVVDGELRRLGGPGSFLLPGTLSARVHLKQENARAERLLERIVEPLLALEQLTPATPSAAPVPDATPLDGSSVGHLRHAWELVLENAPHDSICGCSVDEVHRENSVRTDRVVQLADQLVRRALLRRGFDTRVHGAPATEAARVVVFVPPAAAGREVPVEVEVVVAPDRAVVRANAPDGTEVPIEVEDLGVRRSFEADLDLLPDSVVARVQRLRFVATGVAPGGLAVYDLRLGAFDDAGSATAAAPAGIDEEVDLGDGLQARIAADGSFSVTDAAGIRHDGLARLVDGGDRGDTYNYDPPADDRIVTAVAGDVRVRRTPVRTVVSWTATLDLPLRLDEGRDARTAESVATPVAVELAHWHGRPGLEWSARFVNSALDHRLRVHSRVRGTPSAWTSGQHFSNLARPFGPELGPLPDAANREAEIGTHPAHGYVVAGEGDRALALLLDHVSEVQGLEARPDGDAELAVTMLRSVGWLSRFDLRTRTTGAGPELPAPEAQLLRPIEARLGFLLGSDALDAFALADAADARRAGAIALQLREGTPVSAPAVGSAIEVEGAIVSALKPAEDGNGVILRVANPSPAARDAAITIAPGIDARPVRLDESPAPGELVDSSVAATGSRRVSLRLAPHATVSLRLEVAR</sequence>
<organism evidence="6 7">
    <name type="scientific">Agromyces aurantiacus</name>
    <dbReference type="NCBI Taxonomy" id="165814"/>
    <lineage>
        <taxon>Bacteria</taxon>
        <taxon>Bacillati</taxon>
        <taxon>Actinomycetota</taxon>
        <taxon>Actinomycetes</taxon>
        <taxon>Micrococcales</taxon>
        <taxon>Microbacteriaceae</taxon>
        <taxon>Agromyces</taxon>
    </lineage>
</organism>
<evidence type="ECO:0000256" key="4">
    <source>
        <dbReference type="ARBA" id="ARBA00023295"/>
    </source>
</evidence>
<keyword evidence="4" id="KW-0326">Glycosidase</keyword>
<dbReference type="InterPro" id="IPR027291">
    <property type="entry name" value="Glyco_hydro_38_N_sf"/>
</dbReference>
<evidence type="ECO:0000259" key="5">
    <source>
        <dbReference type="SMART" id="SM00872"/>
    </source>
</evidence>
<evidence type="ECO:0000256" key="1">
    <source>
        <dbReference type="ARBA" id="ARBA00009792"/>
    </source>
</evidence>
<dbReference type="InterPro" id="IPR011013">
    <property type="entry name" value="Gal_mutarotase_sf_dom"/>
</dbReference>
<dbReference type="InterPro" id="IPR015341">
    <property type="entry name" value="Glyco_hydro_38_cen"/>
</dbReference>
<dbReference type="InterPro" id="IPR028995">
    <property type="entry name" value="Glyco_hydro_57/38_cen_sf"/>
</dbReference>
<dbReference type="EMBL" id="JBHSJC010000001">
    <property type="protein sequence ID" value="MFC4828924.1"/>
    <property type="molecule type" value="Genomic_DNA"/>
</dbReference>
<dbReference type="SUPFAM" id="SSF88688">
    <property type="entry name" value="Families 57/38 glycoside transferase middle domain"/>
    <property type="match status" value="1"/>
</dbReference>
<dbReference type="Gene3D" id="1.20.1270.50">
    <property type="entry name" value="Glycoside hydrolase family 38, central domain"/>
    <property type="match status" value="1"/>
</dbReference>
<dbReference type="SMART" id="SM00872">
    <property type="entry name" value="Alpha-mann_mid"/>
    <property type="match status" value="1"/>
</dbReference>
<keyword evidence="2" id="KW-0479">Metal-binding</keyword>
<comment type="caution">
    <text evidence="6">The sequence shown here is derived from an EMBL/GenBank/DDBJ whole genome shotgun (WGS) entry which is preliminary data.</text>
</comment>
<name>A0ABV9R5U5_9MICO</name>
<dbReference type="Pfam" id="PF09261">
    <property type="entry name" value="Alpha-mann_mid"/>
    <property type="match status" value="1"/>
</dbReference>
<feature type="domain" description="Glycoside hydrolase family 38 central" evidence="5">
    <location>
        <begin position="284"/>
        <end position="371"/>
    </location>
</feature>
<evidence type="ECO:0000256" key="2">
    <source>
        <dbReference type="ARBA" id="ARBA00022723"/>
    </source>
</evidence>
<evidence type="ECO:0000313" key="7">
    <source>
        <dbReference type="Proteomes" id="UP001595960"/>
    </source>
</evidence>
<dbReference type="GO" id="GO:0016787">
    <property type="term" value="F:hydrolase activity"/>
    <property type="evidence" value="ECO:0007669"/>
    <property type="project" value="UniProtKB-KW"/>
</dbReference>
<gene>
    <name evidence="6" type="ORF">ACFPER_09005</name>
</gene>
<dbReference type="Gene3D" id="2.70.98.30">
    <property type="entry name" value="Golgi alpha-mannosidase II, domain 4"/>
    <property type="match status" value="1"/>
</dbReference>
<accession>A0ABV9R5U5</accession>
<dbReference type="PANTHER" id="PTHR46017:SF2">
    <property type="entry name" value="MANNOSYLGLYCERATE HYDROLASE"/>
    <property type="match status" value="1"/>
</dbReference>
<dbReference type="PANTHER" id="PTHR46017">
    <property type="entry name" value="ALPHA-MANNOSIDASE 2C1"/>
    <property type="match status" value="1"/>
</dbReference>
<dbReference type="Pfam" id="PF17677">
    <property type="entry name" value="Glyco_hydro38C2"/>
    <property type="match status" value="1"/>
</dbReference>
<dbReference type="InterPro" id="IPR011330">
    <property type="entry name" value="Glyco_hydro/deAcase_b/a-brl"/>
</dbReference>
<dbReference type="Pfam" id="PF01074">
    <property type="entry name" value="Glyco_hydro_38N"/>
    <property type="match status" value="1"/>
</dbReference>
<dbReference type="InterPro" id="IPR037094">
    <property type="entry name" value="Glyco_hydro_38_cen_sf"/>
</dbReference>
<dbReference type="SUPFAM" id="SSF74650">
    <property type="entry name" value="Galactose mutarotase-like"/>
    <property type="match status" value="1"/>
</dbReference>
<dbReference type="InterPro" id="IPR000602">
    <property type="entry name" value="Glyco_hydro_38_N"/>
</dbReference>
<comment type="similarity">
    <text evidence="1">Belongs to the glycosyl hydrolase 38 family.</text>
</comment>
<keyword evidence="7" id="KW-1185">Reference proteome</keyword>
<dbReference type="InterPro" id="IPR041147">
    <property type="entry name" value="GH38_C"/>
</dbReference>
<dbReference type="Gene3D" id="3.20.110.10">
    <property type="entry name" value="Glycoside hydrolase 38, N terminal domain"/>
    <property type="match status" value="1"/>
</dbReference>
<dbReference type="RefSeq" id="WP_204392223.1">
    <property type="nucleotide sequence ID" value="NZ_JAFBBW010000001.1"/>
</dbReference>
<evidence type="ECO:0000313" key="6">
    <source>
        <dbReference type="EMBL" id="MFC4828924.1"/>
    </source>
</evidence>
<keyword evidence="3 6" id="KW-0378">Hydrolase</keyword>
<proteinExistence type="inferred from homology"/>
<dbReference type="Proteomes" id="UP001595960">
    <property type="component" value="Unassembled WGS sequence"/>
</dbReference>
<dbReference type="SUPFAM" id="SSF88713">
    <property type="entry name" value="Glycoside hydrolase/deacetylase"/>
    <property type="match status" value="1"/>
</dbReference>
<protein>
    <submittedName>
        <fullName evidence="6">Glycosyl hydrolase-related protein</fullName>
    </submittedName>
</protein>
<reference evidence="7" key="1">
    <citation type="journal article" date="2019" name="Int. J. Syst. Evol. Microbiol.">
        <title>The Global Catalogue of Microorganisms (GCM) 10K type strain sequencing project: providing services to taxonomists for standard genome sequencing and annotation.</title>
        <authorList>
            <consortium name="The Broad Institute Genomics Platform"/>
            <consortium name="The Broad Institute Genome Sequencing Center for Infectious Disease"/>
            <person name="Wu L."/>
            <person name="Ma J."/>
        </authorList>
    </citation>
    <scope>NUCLEOTIDE SEQUENCE [LARGE SCALE GENOMIC DNA]</scope>
    <source>
        <strain evidence="7">CGMCC 1.12192</strain>
    </source>
</reference>
<evidence type="ECO:0000256" key="3">
    <source>
        <dbReference type="ARBA" id="ARBA00022801"/>
    </source>
</evidence>